<name>G0QSH9_ICHMU</name>
<dbReference type="Pfam" id="PF01619">
    <property type="entry name" value="Pro_dh"/>
    <property type="match status" value="1"/>
</dbReference>
<sequence>MNNQPIKLQKRFIHNLTRFSFTSIQLNDQQEQQLNYYKSLRIYKEKSHLELFNLFFVNKLLHSPFFVNNSMYAYKFSSQIFGFKLTEFIIKNTMGRIFTGGANIQDVIKCQQNLSKRSIHKINIFYFKFQIGVPVIYDYCCEALDEDQNEFFMDKSAKCFEQTAKIGDSTQNNKISMKISAVCNMEILKTLNKVSEKQQELFNIIDQQKKATLLENRYFTQLIQIYNIYKQLFNQLINDGYNIEEADVIQFIKQILQIQLINDNYEETQIKKLDWLIYVHPYYIQQEKNQNNIVKQMQKLQNQQINQSENFIRRMNQVLDTASKNKTRVLIDAEQTYIQQSIDSFIQQFQLKYNKEIPIVYNTIQNYLKSSKYRIIFEVEKCNYLKIPFGIKMVRGAYMNEESRIAKKKGIENPICDSFDKTSEMINSNLKFLIDNISGNSEIIVGSHNCQTVQMVTDYLQQKNIKNTKQVYFAQLLGLSDNLTYQLVEKGYIVYKYVPFGETHIMIPYLIRRAQEQLQVLSSVELQYNLIKDEFKKRNLINT</sequence>
<dbReference type="GO" id="GO:0071949">
    <property type="term" value="F:FAD binding"/>
    <property type="evidence" value="ECO:0007669"/>
    <property type="project" value="TreeGrafter"/>
</dbReference>
<evidence type="ECO:0000313" key="7">
    <source>
        <dbReference type="EMBL" id="EGR31817.1"/>
    </source>
</evidence>
<gene>
    <name evidence="7" type="ORF">IMG5_101210</name>
</gene>
<protein>
    <recommendedName>
        <fullName evidence="2 5">Proline dehydrogenase</fullName>
        <ecNumber evidence="2 5">1.5.5.2</ecNumber>
    </recommendedName>
</protein>
<dbReference type="PANTHER" id="PTHR13914">
    <property type="entry name" value="PROLINE OXIDASE"/>
    <property type="match status" value="1"/>
</dbReference>
<evidence type="ECO:0000256" key="3">
    <source>
        <dbReference type="ARBA" id="ARBA00023002"/>
    </source>
</evidence>
<keyword evidence="8" id="KW-1185">Reference proteome</keyword>
<dbReference type="Proteomes" id="UP000008983">
    <property type="component" value="Unassembled WGS sequence"/>
</dbReference>
<accession>G0QSH9</accession>
<proteinExistence type="inferred from homology"/>
<keyword evidence="4 5" id="KW-0642">Proline metabolism</keyword>
<dbReference type="AlphaFoldDB" id="G0QSH9"/>
<dbReference type="SUPFAM" id="SSF51730">
    <property type="entry name" value="FAD-linked oxidoreductase"/>
    <property type="match status" value="1"/>
</dbReference>
<dbReference type="EMBL" id="GL983812">
    <property type="protein sequence ID" value="EGR31817.1"/>
    <property type="molecule type" value="Genomic_DNA"/>
</dbReference>
<comment type="catalytic activity">
    <reaction evidence="5">
        <text>L-proline + a quinone = (S)-1-pyrroline-5-carboxylate + a quinol + H(+)</text>
        <dbReference type="Rhea" id="RHEA:23784"/>
        <dbReference type="ChEBI" id="CHEBI:15378"/>
        <dbReference type="ChEBI" id="CHEBI:17388"/>
        <dbReference type="ChEBI" id="CHEBI:24646"/>
        <dbReference type="ChEBI" id="CHEBI:60039"/>
        <dbReference type="ChEBI" id="CHEBI:132124"/>
        <dbReference type="EC" id="1.5.5.2"/>
    </reaction>
</comment>
<organism evidence="7 8">
    <name type="scientific">Ichthyophthirius multifiliis</name>
    <name type="common">White spot disease agent</name>
    <name type="synonym">Ich</name>
    <dbReference type="NCBI Taxonomy" id="5932"/>
    <lineage>
        <taxon>Eukaryota</taxon>
        <taxon>Sar</taxon>
        <taxon>Alveolata</taxon>
        <taxon>Ciliophora</taxon>
        <taxon>Intramacronucleata</taxon>
        <taxon>Oligohymenophorea</taxon>
        <taxon>Hymenostomatida</taxon>
        <taxon>Ophryoglenina</taxon>
        <taxon>Ichthyophthirius</taxon>
    </lineage>
</organism>
<dbReference type="OMA" id="FMFETEL"/>
<dbReference type="eggNOG" id="KOG0186">
    <property type="taxonomic scope" value="Eukaryota"/>
</dbReference>
<feature type="domain" description="Proline dehydrogenase" evidence="6">
    <location>
        <begin position="266"/>
        <end position="521"/>
    </location>
</feature>
<keyword evidence="5" id="KW-0274">FAD</keyword>
<keyword evidence="5" id="KW-0285">Flavoprotein</keyword>
<dbReference type="STRING" id="857967.G0QSH9"/>
<dbReference type="InParanoid" id="G0QSH9"/>
<dbReference type="GO" id="GO:0004657">
    <property type="term" value="F:proline dehydrogenase activity"/>
    <property type="evidence" value="ECO:0007669"/>
    <property type="project" value="UniProtKB-EC"/>
</dbReference>
<keyword evidence="3 5" id="KW-0560">Oxidoreductase</keyword>
<dbReference type="PANTHER" id="PTHR13914:SF0">
    <property type="entry name" value="PROLINE DEHYDROGENASE 1, MITOCHONDRIAL"/>
    <property type="match status" value="1"/>
</dbReference>
<dbReference type="InterPro" id="IPR002872">
    <property type="entry name" value="Proline_DH_dom"/>
</dbReference>
<dbReference type="GO" id="GO:0005739">
    <property type="term" value="C:mitochondrion"/>
    <property type="evidence" value="ECO:0007669"/>
    <property type="project" value="TreeGrafter"/>
</dbReference>
<evidence type="ECO:0000256" key="1">
    <source>
        <dbReference type="ARBA" id="ARBA00005869"/>
    </source>
</evidence>
<dbReference type="RefSeq" id="XP_004035303.1">
    <property type="nucleotide sequence ID" value="XM_004035255.1"/>
</dbReference>
<dbReference type="InterPro" id="IPR015659">
    <property type="entry name" value="Proline_oxidase"/>
</dbReference>
<reference evidence="7 8" key="1">
    <citation type="submission" date="2011-07" db="EMBL/GenBank/DDBJ databases">
        <authorList>
            <person name="Coyne R."/>
            <person name="Brami D."/>
            <person name="Johnson J."/>
            <person name="Hostetler J."/>
            <person name="Hannick L."/>
            <person name="Clark T."/>
            <person name="Cassidy-Hanley D."/>
            <person name="Inman J."/>
        </authorList>
    </citation>
    <scope>NUCLEOTIDE SEQUENCE [LARGE SCALE GENOMIC DNA]</scope>
    <source>
        <strain evidence="7 8">G5</strain>
    </source>
</reference>
<evidence type="ECO:0000256" key="5">
    <source>
        <dbReference type="RuleBase" id="RU364054"/>
    </source>
</evidence>
<dbReference type="GeneID" id="14907970"/>
<evidence type="ECO:0000256" key="4">
    <source>
        <dbReference type="ARBA" id="ARBA00023062"/>
    </source>
</evidence>
<evidence type="ECO:0000259" key="6">
    <source>
        <dbReference type="Pfam" id="PF01619"/>
    </source>
</evidence>
<dbReference type="GO" id="GO:0010133">
    <property type="term" value="P:L-proline catabolic process to L-glutamate"/>
    <property type="evidence" value="ECO:0007669"/>
    <property type="project" value="TreeGrafter"/>
</dbReference>
<comment type="cofactor">
    <cofactor evidence="5">
        <name>FAD</name>
        <dbReference type="ChEBI" id="CHEBI:57692"/>
    </cofactor>
</comment>
<dbReference type="Gene3D" id="3.20.20.220">
    <property type="match status" value="1"/>
</dbReference>
<comment type="function">
    <text evidence="5">Converts proline to delta-1-pyrroline-5-carboxylate.</text>
</comment>
<evidence type="ECO:0000256" key="2">
    <source>
        <dbReference type="ARBA" id="ARBA00012695"/>
    </source>
</evidence>
<comment type="similarity">
    <text evidence="1 5">Belongs to the proline oxidase family.</text>
</comment>
<dbReference type="OrthoDB" id="5464at2759"/>
<dbReference type="InterPro" id="IPR029041">
    <property type="entry name" value="FAD-linked_oxidoreductase-like"/>
</dbReference>
<evidence type="ECO:0000313" key="8">
    <source>
        <dbReference type="Proteomes" id="UP000008983"/>
    </source>
</evidence>
<dbReference type="EC" id="1.5.5.2" evidence="2 5"/>